<organism evidence="3 4">
    <name type="scientific">Chitiniphilus shinanonensis</name>
    <dbReference type="NCBI Taxonomy" id="553088"/>
    <lineage>
        <taxon>Bacteria</taxon>
        <taxon>Pseudomonadati</taxon>
        <taxon>Pseudomonadota</taxon>
        <taxon>Betaproteobacteria</taxon>
        <taxon>Neisseriales</taxon>
        <taxon>Chitinibacteraceae</taxon>
        <taxon>Chitiniphilus</taxon>
    </lineage>
</organism>
<gene>
    <name evidence="3" type="ORF">GCM10007860_19960</name>
</gene>
<feature type="coiled-coil region" evidence="1">
    <location>
        <begin position="30"/>
        <end position="89"/>
    </location>
</feature>
<evidence type="ECO:0000256" key="2">
    <source>
        <dbReference type="SAM" id="MobiDB-lite"/>
    </source>
</evidence>
<dbReference type="EMBL" id="BSOZ01000027">
    <property type="protein sequence ID" value="GLS04848.1"/>
    <property type="molecule type" value="Genomic_DNA"/>
</dbReference>
<feature type="region of interest" description="Disordered" evidence="2">
    <location>
        <begin position="1"/>
        <end position="30"/>
    </location>
</feature>
<feature type="compositionally biased region" description="Polar residues" evidence="2">
    <location>
        <begin position="15"/>
        <end position="30"/>
    </location>
</feature>
<keyword evidence="4" id="KW-1185">Reference proteome</keyword>
<evidence type="ECO:0000256" key="1">
    <source>
        <dbReference type="SAM" id="Coils"/>
    </source>
</evidence>
<accession>A0ABQ6BY65</accession>
<reference evidence="4" key="1">
    <citation type="journal article" date="2019" name="Int. J. Syst. Evol. Microbiol.">
        <title>The Global Catalogue of Microorganisms (GCM) 10K type strain sequencing project: providing services to taxonomists for standard genome sequencing and annotation.</title>
        <authorList>
            <consortium name="The Broad Institute Genomics Platform"/>
            <consortium name="The Broad Institute Genome Sequencing Center for Infectious Disease"/>
            <person name="Wu L."/>
            <person name="Ma J."/>
        </authorList>
    </citation>
    <scope>NUCLEOTIDE SEQUENCE [LARGE SCALE GENOMIC DNA]</scope>
    <source>
        <strain evidence="4">NBRC 104970</strain>
    </source>
</reference>
<dbReference type="Proteomes" id="UP001156836">
    <property type="component" value="Unassembled WGS sequence"/>
</dbReference>
<proteinExistence type="predicted"/>
<dbReference type="Gene3D" id="1.10.10.60">
    <property type="entry name" value="Homeodomain-like"/>
    <property type="match status" value="1"/>
</dbReference>
<comment type="caution">
    <text evidence="3">The sequence shown here is derived from an EMBL/GenBank/DDBJ whole genome shotgun (WGS) entry which is preliminary data.</text>
</comment>
<name>A0ABQ6BY65_9NEIS</name>
<evidence type="ECO:0000313" key="4">
    <source>
        <dbReference type="Proteomes" id="UP001156836"/>
    </source>
</evidence>
<sequence length="144" mass="15954">MPPEDDITPKAPTVQVMQAAQQQSFSRSDIATTRRAVQDLKDQTQKLSNAILQIAATSPDCAKEAFEAAWQQRQQLNSVQQQLNSLEQQLSNCLPHASTARLTDKERKEIQGLYSSGLYTQGQLADQYGVTQPTISDITKSMKS</sequence>
<evidence type="ECO:0000313" key="3">
    <source>
        <dbReference type="EMBL" id="GLS04848.1"/>
    </source>
</evidence>
<dbReference type="RefSeq" id="WP_018746198.1">
    <property type="nucleotide sequence ID" value="NZ_BSOZ01000027.1"/>
</dbReference>
<keyword evidence="1" id="KW-0175">Coiled coil</keyword>
<protein>
    <submittedName>
        <fullName evidence="3">Uncharacterized protein</fullName>
    </submittedName>
</protein>